<evidence type="ECO:0000256" key="5">
    <source>
        <dbReference type="SAM" id="Phobius"/>
    </source>
</evidence>
<proteinExistence type="predicted"/>
<feature type="transmembrane region" description="Helical" evidence="5">
    <location>
        <begin position="180"/>
        <end position="198"/>
    </location>
</feature>
<keyword evidence="2 5" id="KW-0812">Transmembrane</keyword>
<protein>
    <submittedName>
        <fullName evidence="7">Major facilitator superfamily domain-containing protein</fullName>
    </submittedName>
</protein>
<evidence type="ECO:0000256" key="4">
    <source>
        <dbReference type="ARBA" id="ARBA00023136"/>
    </source>
</evidence>
<name>A0AAD7VWC5_9ASCO</name>
<evidence type="ECO:0000256" key="2">
    <source>
        <dbReference type="ARBA" id="ARBA00022692"/>
    </source>
</evidence>
<dbReference type="PROSITE" id="PS50850">
    <property type="entry name" value="MFS"/>
    <property type="match status" value="1"/>
</dbReference>
<evidence type="ECO:0000313" key="8">
    <source>
        <dbReference type="Proteomes" id="UP001217417"/>
    </source>
</evidence>
<dbReference type="RefSeq" id="XP_056047244.1">
    <property type="nucleotide sequence ID" value="XM_056189818.1"/>
</dbReference>
<dbReference type="SUPFAM" id="SSF103473">
    <property type="entry name" value="MFS general substrate transporter"/>
    <property type="match status" value="1"/>
</dbReference>
<accession>A0AAD7VWC5</accession>
<feature type="transmembrane region" description="Helical" evidence="5">
    <location>
        <begin position="143"/>
        <end position="168"/>
    </location>
</feature>
<dbReference type="CDD" id="cd17323">
    <property type="entry name" value="MFS_Tpo1_MDR_like"/>
    <property type="match status" value="1"/>
</dbReference>
<dbReference type="GeneID" id="80884984"/>
<dbReference type="FunFam" id="1.20.1250.20:FF:000011">
    <property type="entry name" value="MFS multidrug transporter, putative"/>
    <property type="match status" value="1"/>
</dbReference>
<dbReference type="InterPro" id="IPR036259">
    <property type="entry name" value="MFS_trans_sf"/>
</dbReference>
<comment type="caution">
    <text evidence="7">The sequence shown here is derived from an EMBL/GenBank/DDBJ whole genome shotgun (WGS) entry which is preliminary data.</text>
</comment>
<feature type="transmembrane region" description="Helical" evidence="5">
    <location>
        <begin position="363"/>
        <end position="384"/>
    </location>
</feature>
<evidence type="ECO:0000313" key="7">
    <source>
        <dbReference type="EMBL" id="KAJ8103794.1"/>
    </source>
</evidence>
<feature type="transmembrane region" description="Helical" evidence="5">
    <location>
        <begin position="433"/>
        <end position="455"/>
    </location>
</feature>
<dbReference type="InterPro" id="IPR011701">
    <property type="entry name" value="MFS"/>
</dbReference>
<evidence type="ECO:0000256" key="3">
    <source>
        <dbReference type="ARBA" id="ARBA00022989"/>
    </source>
</evidence>
<dbReference type="InterPro" id="IPR020846">
    <property type="entry name" value="MFS_dom"/>
</dbReference>
<dbReference type="Pfam" id="PF07690">
    <property type="entry name" value="MFS_1"/>
    <property type="match status" value="1"/>
</dbReference>
<feature type="transmembrane region" description="Helical" evidence="5">
    <location>
        <begin position="210"/>
        <end position="231"/>
    </location>
</feature>
<dbReference type="PANTHER" id="PTHR23502">
    <property type="entry name" value="MAJOR FACILITATOR SUPERFAMILY"/>
    <property type="match status" value="1"/>
</dbReference>
<organism evidence="7 8">
    <name type="scientific">Lipomyces tetrasporus</name>
    <dbReference type="NCBI Taxonomy" id="54092"/>
    <lineage>
        <taxon>Eukaryota</taxon>
        <taxon>Fungi</taxon>
        <taxon>Dikarya</taxon>
        <taxon>Ascomycota</taxon>
        <taxon>Saccharomycotina</taxon>
        <taxon>Lipomycetes</taxon>
        <taxon>Lipomycetales</taxon>
        <taxon>Lipomycetaceae</taxon>
        <taxon>Lipomyces</taxon>
    </lineage>
</organism>
<comment type="subcellular location">
    <subcellularLocation>
        <location evidence="1">Membrane</location>
        <topology evidence="1">Multi-pass membrane protein</topology>
    </subcellularLocation>
</comment>
<keyword evidence="3 5" id="KW-1133">Transmembrane helix</keyword>
<dbReference type="AlphaFoldDB" id="A0AAD7VWC5"/>
<dbReference type="Gene3D" id="1.20.1250.20">
    <property type="entry name" value="MFS general substrate transporter like domains"/>
    <property type="match status" value="1"/>
</dbReference>
<reference evidence="7" key="1">
    <citation type="submission" date="2023-03" db="EMBL/GenBank/DDBJ databases">
        <title>Near-Complete genome sequence of Lipomyces tetrasporous NRRL Y-64009, an oleaginous yeast capable of growing on lignocellulosic hydrolysates.</title>
        <authorList>
            <consortium name="Lawrence Berkeley National Laboratory"/>
            <person name="Jagtap S.S."/>
            <person name="Liu J.-J."/>
            <person name="Walukiewicz H.E."/>
            <person name="Pangilinan J."/>
            <person name="Lipzen A."/>
            <person name="Ahrendt S."/>
            <person name="Koriabine M."/>
            <person name="Cobaugh K."/>
            <person name="Salamov A."/>
            <person name="Yoshinaga Y."/>
            <person name="Ng V."/>
            <person name="Daum C."/>
            <person name="Grigoriev I.V."/>
            <person name="Slininger P.J."/>
            <person name="Dien B.S."/>
            <person name="Jin Y.-S."/>
            <person name="Rao C.V."/>
        </authorList>
    </citation>
    <scope>NUCLEOTIDE SEQUENCE</scope>
    <source>
        <strain evidence="7">NRRL Y-64009</strain>
    </source>
</reference>
<dbReference type="GO" id="GO:0022857">
    <property type="term" value="F:transmembrane transporter activity"/>
    <property type="evidence" value="ECO:0007669"/>
    <property type="project" value="InterPro"/>
</dbReference>
<keyword evidence="8" id="KW-1185">Reference proteome</keyword>
<evidence type="ECO:0000256" key="1">
    <source>
        <dbReference type="ARBA" id="ARBA00004141"/>
    </source>
</evidence>
<dbReference type="GO" id="GO:0005886">
    <property type="term" value="C:plasma membrane"/>
    <property type="evidence" value="ECO:0007669"/>
    <property type="project" value="TreeGrafter"/>
</dbReference>
<keyword evidence="4 5" id="KW-0472">Membrane</keyword>
<evidence type="ECO:0000259" key="6">
    <source>
        <dbReference type="PROSITE" id="PS50850"/>
    </source>
</evidence>
<feature type="transmembrane region" description="Helical" evidence="5">
    <location>
        <begin position="113"/>
        <end position="137"/>
    </location>
</feature>
<dbReference type="PANTHER" id="PTHR23502:SF138">
    <property type="entry name" value="MAJOR FACILITATOR SUPERFAMILY (MFS) PROFILE DOMAIN-CONTAINING PROTEIN-RELATED"/>
    <property type="match status" value="1"/>
</dbReference>
<gene>
    <name evidence="7" type="ORF">POJ06DRAFT_279485</name>
</gene>
<feature type="transmembrane region" description="Helical" evidence="5">
    <location>
        <begin position="238"/>
        <end position="258"/>
    </location>
</feature>
<dbReference type="Proteomes" id="UP001217417">
    <property type="component" value="Unassembled WGS sequence"/>
</dbReference>
<feature type="domain" description="Major facilitator superfamily (MFS) profile" evidence="6">
    <location>
        <begin position="115"/>
        <end position="550"/>
    </location>
</feature>
<feature type="transmembrane region" description="Helical" evidence="5">
    <location>
        <begin position="462"/>
        <end position="487"/>
    </location>
</feature>
<feature type="transmembrane region" description="Helical" evidence="5">
    <location>
        <begin position="499"/>
        <end position="521"/>
    </location>
</feature>
<sequence>MDTLDRDLLEAERSAENEISPSRFSREGAAGEDTFRSISFVTRAPTRASVLSNRLEPVELNRIRTYQLQHQSTVGSAGKPYPPSLPDAEEYVVEFTGPDDPIHPHNWSFNKKLYLSVTLSYITFVASFASAIFSSAIGPIDEYFHISTEVATLGISLYVLGFASGPTLWAPLSELNGRRLPLLLGMFGYSIFTIAAATSKDTQTLMLCRFFAGFFAASPLAIVPACFADMFGHESRGIAITMFAMAVFVGPFASPFTGGFITQSYLGWRWTMYISAIMGFLGFALVLVLYPETYAPAVLDEVEVDFHELLTNNFSRPIRMLISEPIILLVTLYMSFIYGLMYALLGAYPIVFQEVHGMSLGVGGLPFIGLMIGEAIGGIYILTLQPGYAKKLTANHHHPIPEWRLPPVMVRGVFFSAGMFWFGWTGFRSSIHWMAPTASGVFIGFGILCIFLQCFNYLIDSYLSFAASVFAADTILRSAIGAGFPLFTRQMFHNLGIEWAGTLLGCLAVIMVPIPLVFSFWGPSLRKKSKFGERDYHAEDNDKIAEMGEP</sequence>
<feature type="transmembrane region" description="Helical" evidence="5">
    <location>
        <begin position="270"/>
        <end position="290"/>
    </location>
</feature>
<feature type="transmembrane region" description="Helical" evidence="5">
    <location>
        <begin position="326"/>
        <end position="351"/>
    </location>
</feature>
<dbReference type="EMBL" id="JARPMG010000001">
    <property type="protein sequence ID" value="KAJ8103794.1"/>
    <property type="molecule type" value="Genomic_DNA"/>
</dbReference>